<dbReference type="GeneID" id="115624233"/>
<reference evidence="2" key="1">
    <citation type="submission" date="2025-08" db="UniProtKB">
        <authorList>
            <consortium name="RefSeq"/>
        </authorList>
    </citation>
    <scope>IDENTIFICATION</scope>
    <source>
        <strain evidence="2">11010-0011.00</strain>
        <tissue evidence="2">Whole body</tissue>
    </source>
</reference>
<gene>
    <name evidence="2" type="primary">LOC115624233</name>
</gene>
<proteinExistence type="predicted"/>
<accession>A0A6J2TGX3</accession>
<evidence type="ECO:0000313" key="1">
    <source>
        <dbReference type="Proteomes" id="UP000504634"/>
    </source>
</evidence>
<evidence type="ECO:0000313" key="2">
    <source>
        <dbReference type="RefSeq" id="XP_030374710.1"/>
    </source>
</evidence>
<protein>
    <submittedName>
        <fullName evidence="2">Uncharacterized protein LOC115624233</fullName>
    </submittedName>
</protein>
<keyword evidence="1" id="KW-1185">Reference proteome</keyword>
<dbReference type="OrthoDB" id="7835020at2759"/>
<dbReference type="Proteomes" id="UP000504634">
    <property type="component" value="Unplaced"/>
</dbReference>
<name>A0A6J2TGX3_DROLE</name>
<dbReference type="RefSeq" id="XP_030374710.1">
    <property type="nucleotide sequence ID" value="XM_030518850.1"/>
</dbReference>
<sequence length="266" mass="31091">MSVLEMDVEDAYSQMRRLLDSHRLNWQSKKRRNRRRKLLRRQRYLRQARRFAGGQEKWRRAPGKSNAVRRTFWHAACCVMPFQRFFRIFKRHKLSRTQALPLEMVRQPTTANAEEPLQMPDDEWERRRSHLQERPLLENVRHIIRMHWTGFVERISPTFSSVGNNTQRAVEGVHTAVEGLQLISQKTDEALVTISPNYVETTPTLYVLDLIGLLQGLNNTLVDYMLNNTQIRSSLASSGSCYPGVSTCRTKRFVLPKPTDLRATEA</sequence>
<organism evidence="1 2">
    <name type="scientific">Drosophila lebanonensis</name>
    <name type="common">Fruit fly</name>
    <name type="synonym">Scaptodrosophila lebanonensis</name>
    <dbReference type="NCBI Taxonomy" id="7225"/>
    <lineage>
        <taxon>Eukaryota</taxon>
        <taxon>Metazoa</taxon>
        <taxon>Ecdysozoa</taxon>
        <taxon>Arthropoda</taxon>
        <taxon>Hexapoda</taxon>
        <taxon>Insecta</taxon>
        <taxon>Pterygota</taxon>
        <taxon>Neoptera</taxon>
        <taxon>Endopterygota</taxon>
        <taxon>Diptera</taxon>
        <taxon>Brachycera</taxon>
        <taxon>Muscomorpha</taxon>
        <taxon>Ephydroidea</taxon>
        <taxon>Drosophilidae</taxon>
        <taxon>Scaptodrosophila</taxon>
    </lineage>
</organism>
<dbReference type="AlphaFoldDB" id="A0A6J2TGX3"/>